<dbReference type="EMBL" id="CP051680">
    <property type="protein sequence ID" value="QJD84413.1"/>
    <property type="molecule type" value="Genomic_DNA"/>
</dbReference>
<keyword evidence="5" id="KW-1185">Reference proteome</keyword>
<dbReference type="Gene3D" id="1.10.287.110">
    <property type="entry name" value="DnaJ domain"/>
    <property type="match status" value="1"/>
</dbReference>
<sequence length="285" mass="32589">MSELEDLKKAYEILGLPEDATREQVENRYFILLKRARSEKSRSDAGDEDNQALDLTEINRAYNLVLGIESEKTGTMEKQTKTAHFFYYYKFHVIIGIIVVLIAGYMIKEGIDKRREAANTPPANLSLSVFGNYYFVDTEMLEQNMLKLIPEWKRIETKLVYVPTEIKSQQDMAMQQKSVLMLMTEMTELYITDQKNFESLAFQGAFVNLDDFMAKTGMSIPQDKIRKAASEEDPAEQPYGIDISGSPIFSGIELNGERPIIAIRAKEDKWADSRLLLEKIIQSAP</sequence>
<accession>A0A7Z2ZLV4</accession>
<evidence type="ECO:0000256" key="3">
    <source>
        <dbReference type="SAM" id="Phobius"/>
    </source>
</evidence>
<name>A0A7Z2ZLV4_9BACL</name>
<proteinExistence type="predicted"/>
<organism evidence="4 5">
    <name type="scientific">Cohnella herbarum</name>
    <dbReference type="NCBI Taxonomy" id="2728023"/>
    <lineage>
        <taxon>Bacteria</taxon>
        <taxon>Bacillati</taxon>
        <taxon>Bacillota</taxon>
        <taxon>Bacilli</taxon>
        <taxon>Bacillales</taxon>
        <taxon>Paenibacillaceae</taxon>
        <taxon>Cohnella</taxon>
    </lineage>
</organism>
<gene>
    <name evidence="4" type="ORF">HH215_15320</name>
</gene>
<reference evidence="4 5" key="1">
    <citation type="submission" date="2020-04" db="EMBL/GenBank/DDBJ databases">
        <title>Genome sequencing of novel species.</title>
        <authorList>
            <person name="Heo J."/>
            <person name="Kim S.-J."/>
            <person name="Kim J.-S."/>
            <person name="Hong S.-B."/>
            <person name="Kwon S.-W."/>
        </authorList>
    </citation>
    <scope>NUCLEOTIDE SEQUENCE [LARGE SCALE GENOMIC DNA]</scope>
    <source>
        <strain evidence="4 5">MFER-1</strain>
    </source>
</reference>
<evidence type="ECO:0000256" key="2">
    <source>
        <dbReference type="ARBA" id="ARBA00023016"/>
    </source>
</evidence>
<keyword evidence="1" id="KW-0235">DNA replication</keyword>
<dbReference type="KEGG" id="cheb:HH215_15320"/>
<dbReference type="GO" id="GO:0006260">
    <property type="term" value="P:DNA replication"/>
    <property type="evidence" value="ECO:0007669"/>
    <property type="project" value="UniProtKB-KW"/>
</dbReference>
<keyword evidence="3" id="KW-1133">Transmembrane helix</keyword>
<dbReference type="AlphaFoldDB" id="A0A7Z2ZLV4"/>
<evidence type="ECO:0000313" key="4">
    <source>
        <dbReference type="EMBL" id="QJD84413.1"/>
    </source>
</evidence>
<dbReference type="RefSeq" id="WP_169280697.1">
    <property type="nucleotide sequence ID" value="NZ_CP051680.1"/>
</dbReference>
<keyword evidence="3" id="KW-0812">Transmembrane</keyword>
<dbReference type="SUPFAM" id="SSF46565">
    <property type="entry name" value="Chaperone J-domain"/>
    <property type="match status" value="1"/>
</dbReference>
<keyword evidence="2" id="KW-0346">Stress response</keyword>
<evidence type="ECO:0008006" key="6">
    <source>
        <dbReference type="Google" id="ProtNLM"/>
    </source>
</evidence>
<dbReference type="InterPro" id="IPR036869">
    <property type="entry name" value="J_dom_sf"/>
</dbReference>
<feature type="transmembrane region" description="Helical" evidence="3">
    <location>
        <begin position="86"/>
        <end position="107"/>
    </location>
</feature>
<dbReference type="Proteomes" id="UP000502248">
    <property type="component" value="Chromosome"/>
</dbReference>
<keyword evidence="3" id="KW-0472">Membrane</keyword>
<evidence type="ECO:0000313" key="5">
    <source>
        <dbReference type="Proteomes" id="UP000502248"/>
    </source>
</evidence>
<protein>
    <recommendedName>
        <fullName evidence="6">J domain-containing protein</fullName>
    </recommendedName>
</protein>
<evidence type="ECO:0000256" key="1">
    <source>
        <dbReference type="ARBA" id="ARBA00022705"/>
    </source>
</evidence>